<sequence length="393" mass="43442">MDSVKVKRPRKPKPDTTYRVQNLENLAFHFQNELQSTAQSIIPETDSAQFIFYSDSMIQLSATSAHNGTAGYKHASLVPNGNPKTAISLEEALYRTAEPKPKVKHQRVVAKSIIEVFQKVDGFKYTERQASNNIEDGTRFKFVCADSLQNRDRVANGASRSQGSSALPIERKPDKHKATFDCGGSICITFSLKKDCINVVYRHNPIHGAYATQEQSIQRPTSVVSFDTVCSDSALPALENLPLAPVSQSAPTPKRRANPAGTAEAGLEDNSTPQKRPRNTYSTVTRDESTDNEPAFPVPVTLRQDSSPWLLQNASRGFDEVQHGFPSASASHSQQLPTLTFVDQTHNRRKRVRTGCDCCRVKKIKCDAAKPSCSSCIKRSRACSYLGRDSYDS</sequence>
<feature type="domain" description="Zn(2)-C6 fungal-type" evidence="3">
    <location>
        <begin position="355"/>
        <end position="385"/>
    </location>
</feature>
<organism evidence="4 5">
    <name type="scientific">Lophium mytilinum</name>
    <dbReference type="NCBI Taxonomy" id="390894"/>
    <lineage>
        <taxon>Eukaryota</taxon>
        <taxon>Fungi</taxon>
        <taxon>Dikarya</taxon>
        <taxon>Ascomycota</taxon>
        <taxon>Pezizomycotina</taxon>
        <taxon>Dothideomycetes</taxon>
        <taxon>Pleosporomycetidae</taxon>
        <taxon>Mytilinidiales</taxon>
        <taxon>Mytilinidiaceae</taxon>
        <taxon>Lophium</taxon>
    </lineage>
</organism>
<dbReference type="SMART" id="SM00066">
    <property type="entry name" value="GAL4"/>
    <property type="match status" value="1"/>
</dbReference>
<dbReference type="AlphaFoldDB" id="A0A6A6QZK4"/>
<dbReference type="CDD" id="cd00067">
    <property type="entry name" value="GAL4"/>
    <property type="match status" value="1"/>
</dbReference>
<dbReference type="InterPro" id="IPR001138">
    <property type="entry name" value="Zn2Cys6_DnaBD"/>
</dbReference>
<name>A0A6A6QZK4_9PEZI</name>
<dbReference type="EMBL" id="MU004186">
    <property type="protein sequence ID" value="KAF2497706.1"/>
    <property type="molecule type" value="Genomic_DNA"/>
</dbReference>
<evidence type="ECO:0000313" key="4">
    <source>
        <dbReference type="EMBL" id="KAF2497706.1"/>
    </source>
</evidence>
<protein>
    <recommendedName>
        <fullName evidence="3">Zn(2)-C6 fungal-type domain-containing protein</fullName>
    </recommendedName>
</protein>
<dbReference type="InterPro" id="IPR036864">
    <property type="entry name" value="Zn2-C6_fun-type_DNA-bd_sf"/>
</dbReference>
<reference evidence="4" key="1">
    <citation type="journal article" date="2020" name="Stud. Mycol.">
        <title>101 Dothideomycetes genomes: a test case for predicting lifestyles and emergence of pathogens.</title>
        <authorList>
            <person name="Haridas S."/>
            <person name="Albert R."/>
            <person name="Binder M."/>
            <person name="Bloem J."/>
            <person name="Labutti K."/>
            <person name="Salamov A."/>
            <person name="Andreopoulos B."/>
            <person name="Baker S."/>
            <person name="Barry K."/>
            <person name="Bills G."/>
            <person name="Bluhm B."/>
            <person name="Cannon C."/>
            <person name="Castanera R."/>
            <person name="Culley D."/>
            <person name="Daum C."/>
            <person name="Ezra D."/>
            <person name="Gonzalez J."/>
            <person name="Henrissat B."/>
            <person name="Kuo A."/>
            <person name="Liang C."/>
            <person name="Lipzen A."/>
            <person name="Lutzoni F."/>
            <person name="Magnuson J."/>
            <person name="Mondo S."/>
            <person name="Nolan M."/>
            <person name="Ohm R."/>
            <person name="Pangilinan J."/>
            <person name="Park H.-J."/>
            <person name="Ramirez L."/>
            <person name="Alfaro M."/>
            <person name="Sun H."/>
            <person name="Tritt A."/>
            <person name="Yoshinaga Y."/>
            <person name="Zwiers L.-H."/>
            <person name="Turgeon B."/>
            <person name="Goodwin S."/>
            <person name="Spatafora J."/>
            <person name="Crous P."/>
            <person name="Grigoriev I."/>
        </authorList>
    </citation>
    <scope>NUCLEOTIDE SEQUENCE</scope>
    <source>
        <strain evidence="4">CBS 269.34</strain>
    </source>
</reference>
<keyword evidence="5" id="KW-1185">Reference proteome</keyword>
<dbReference type="PROSITE" id="PS50048">
    <property type="entry name" value="ZN2_CY6_FUNGAL_2"/>
    <property type="match status" value="1"/>
</dbReference>
<dbReference type="Gene3D" id="4.10.240.10">
    <property type="entry name" value="Zn(2)-C6 fungal-type DNA-binding domain"/>
    <property type="match status" value="1"/>
</dbReference>
<dbReference type="Proteomes" id="UP000799750">
    <property type="component" value="Unassembled WGS sequence"/>
</dbReference>
<evidence type="ECO:0000256" key="2">
    <source>
        <dbReference type="SAM" id="MobiDB-lite"/>
    </source>
</evidence>
<dbReference type="SUPFAM" id="SSF57701">
    <property type="entry name" value="Zn2/Cys6 DNA-binding domain"/>
    <property type="match status" value="1"/>
</dbReference>
<dbReference type="PROSITE" id="PS00463">
    <property type="entry name" value="ZN2_CY6_FUNGAL_1"/>
    <property type="match status" value="1"/>
</dbReference>
<dbReference type="GO" id="GO:0008270">
    <property type="term" value="F:zinc ion binding"/>
    <property type="evidence" value="ECO:0007669"/>
    <property type="project" value="InterPro"/>
</dbReference>
<dbReference type="OrthoDB" id="3251668at2759"/>
<feature type="compositionally biased region" description="Polar residues" evidence="2">
    <location>
        <begin position="269"/>
        <end position="284"/>
    </location>
</feature>
<evidence type="ECO:0000256" key="1">
    <source>
        <dbReference type="ARBA" id="ARBA00023242"/>
    </source>
</evidence>
<dbReference type="PANTHER" id="PTHR47655">
    <property type="entry name" value="QUINIC ACID UTILIZATION ACTIVATOR"/>
    <property type="match status" value="1"/>
</dbReference>
<dbReference type="PRINTS" id="PR00755">
    <property type="entry name" value="AFLATOXINBRP"/>
</dbReference>
<evidence type="ECO:0000313" key="5">
    <source>
        <dbReference type="Proteomes" id="UP000799750"/>
    </source>
</evidence>
<feature type="region of interest" description="Disordered" evidence="2">
    <location>
        <begin position="242"/>
        <end position="300"/>
    </location>
</feature>
<feature type="region of interest" description="Disordered" evidence="2">
    <location>
        <begin position="153"/>
        <end position="175"/>
    </location>
</feature>
<gene>
    <name evidence="4" type="ORF">BU16DRAFT_322903</name>
</gene>
<evidence type="ECO:0000259" key="3">
    <source>
        <dbReference type="PROSITE" id="PS50048"/>
    </source>
</evidence>
<dbReference type="GO" id="GO:0000981">
    <property type="term" value="F:DNA-binding transcription factor activity, RNA polymerase II-specific"/>
    <property type="evidence" value="ECO:0007669"/>
    <property type="project" value="InterPro"/>
</dbReference>
<dbReference type="Pfam" id="PF00172">
    <property type="entry name" value="Zn_clus"/>
    <property type="match status" value="1"/>
</dbReference>
<proteinExistence type="predicted"/>
<keyword evidence="1" id="KW-0539">Nucleus</keyword>
<accession>A0A6A6QZK4</accession>
<dbReference type="InterPro" id="IPR052783">
    <property type="entry name" value="Metabolic/Drug-Res_Regulator"/>
</dbReference>